<proteinExistence type="inferred from homology"/>
<dbReference type="FunFam" id="3.40.50.300:FF:000016">
    <property type="entry name" value="Oligopeptide ABC transporter ATP-binding component"/>
    <property type="match status" value="1"/>
</dbReference>
<organism evidence="9 10">
    <name type="scientific">Candidatus Acididesulfobacter diazotrophicus</name>
    <dbReference type="NCBI Taxonomy" id="2597226"/>
    <lineage>
        <taxon>Bacteria</taxon>
        <taxon>Deltaproteobacteria</taxon>
        <taxon>Candidatus Acidulodesulfobacterales</taxon>
        <taxon>Candidatus Acididesulfobacter</taxon>
    </lineage>
</organism>
<evidence type="ECO:0000256" key="3">
    <source>
        <dbReference type="ARBA" id="ARBA00022448"/>
    </source>
</evidence>
<dbReference type="Gene3D" id="3.40.50.300">
    <property type="entry name" value="P-loop containing nucleotide triphosphate hydrolases"/>
    <property type="match status" value="1"/>
</dbReference>
<feature type="domain" description="ABC transporter" evidence="8">
    <location>
        <begin position="10"/>
        <end position="262"/>
    </location>
</feature>
<dbReference type="NCBIfam" id="TIGR01727">
    <property type="entry name" value="oligo_HPY"/>
    <property type="match status" value="1"/>
</dbReference>
<dbReference type="AlphaFoldDB" id="A0A519BKK7"/>
<name>A0A519BKK7_9DELT</name>
<dbReference type="InterPro" id="IPR013563">
    <property type="entry name" value="Oligopep_ABC_C"/>
</dbReference>
<keyword evidence="6 9" id="KW-0067">ATP-binding</keyword>
<dbReference type="Proteomes" id="UP000319296">
    <property type="component" value="Unassembled WGS sequence"/>
</dbReference>
<dbReference type="InterPro" id="IPR027417">
    <property type="entry name" value="P-loop_NTPase"/>
</dbReference>
<dbReference type="GO" id="GO:0015833">
    <property type="term" value="P:peptide transport"/>
    <property type="evidence" value="ECO:0007669"/>
    <property type="project" value="InterPro"/>
</dbReference>
<dbReference type="GO" id="GO:0005886">
    <property type="term" value="C:plasma membrane"/>
    <property type="evidence" value="ECO:0007669"/>
    <property type="project" value="UniProtKB-SubCell"/>
</dbReference>
<dbReference type="PANTHER" id="PTHR43297">
    <property type="entry name" value="OLIGOPEPTIDE TRANSPORT ATP-BINDING PROTEIN APPD"/>
    <property type="match status" value="1"/>
</dbReference>
<dbReference type="InterPro" id="IPR050388">
    <property type="entry name" value="ABC_Ni/Peptide_Import"/>
</dbReference>
<keyword evidence="5" id="KW-0547">Nucleotide-binding</keyword>
<evidence type="ECO:0000313" key="9">
    <source>
        <dbReference type="EMBL" id="RZD17812.1"/>
    </source>
</evidence>
<evidence type="ECO:0000259" key="8">
    <source>
        <dbReference type="PROSITE" id="PS50893"/>
    </source>
</evidence>
<dbReference type="PROSITE" id="PS00211">
    <property type="entry name" value="ABC_TRANSPORTER_1"/>
    <property type="match status" value="1"/>
</dbReference>
<keyword evidence="7" id="KW-0472">Membrane</keyword>
<evidence type="ECO:0000256" key="7">
    <source>
        <dbReference type="ARBA" id="ARBA00023136"/>
    </source>
</evidence>
<keyword evidence="4" id="KW-1003">Cell membrane</keyword>
<dbReference type="GO" id="GO:0016887">
    <property type="term" value="F:ATP hydrolysis activity"/>
    <property type="evidence" value="ECO:0007669"/>
    <property type="project" value="InterPro"/>
</dbReference>
<dbReference type="SMART" id="SM00382">
    <property type="entry name" value="AAA"/>
    <property type="match status" value="1"/>
</dbReference>
<dbReference type="PANTHER" id="PTHR43297:SF2">
    <property type="entry name" value="DIPEPTIDE TRANSPORT ATP-BINDING PROTEIN DPPD"/>
    <property type="match status" value="1"/>
</dbReference>
<keyword evidence="3" id="KW-0813">Transport</keyword>
<reference evidence="9 10" key="1">
    <citation type="journal article" date="2019" name="ISME J.">
        <title>Insights into ecological role of a new deltaproteobacterial order Candidatus Acidulodesulfobacterales by metagenomics and metatranscriptomics.</title>
        <authorList>
            <person name="Tan S."/>
            <person name="Liu J."/>
            <person name="Fang Y."/>
            <person name="Hedlund B.P."/>
            <person name="Lian Z.H."/>
            <person name="Huang L.Y."/>
            <person name="Li J.T."/>
            <person name="Huang L.N."/>
            <person name="Li W.J."/>
            <person name="Jiang H.C."/>
            <person name="Dong H.L."/>
            <person name="Shu W.S."/>
        </authorList>
    </citation>
    <scope>NUCLEOTIDE SEQUENCE [LARGE SCALE GENOMIC DNA]</scope>
    <source>
        <strain evidence="9">AP1</strain>
    </source>
</reference>
<evidence type="ECO:0000256" key="1">
    <source>
        <dbReference type="ARBA" id="ARBA00004202"/>
    </source>
</evidence>
<accession>A0A519BKK7</accession>
<evidence type="ECO:0000256" key="5">
    <source>
        <dbReference type="ARBA" id="ARBA00022741"/>
    </source>
</evidence>
<sequence>MSLIVDDLTVKLYTNFKKKEFFNVADSVSFSVQNGEIIAIVGESGSGKSFLGLSLMRLNPPYISEISSGNIFVSSPENSEKINIAKLKENKLSDVRGRLISMIFQDPNVSLNPVIKIGDQIIEAILAHKKMKKKDAADIAMHYLELMRIDGKARFNSYPHELSGGMRQRVMIAMAMVLNPAVLVADEPTTALDVKTSLQVLALIEKMRVEKNVSVIFISHDLSIARNISDKTIVFYAGQIMEYGKTEDIINNPVHPYTISLIKSVPALSKDYVPREKLFVIPGSLSQNDFKSGKCRFYGRCFKKTEECLNNISLLKLNGERFVRCINIK</sequence>
<dbReference type="InterPro" id="IPR003593">
    <property type="entry name" value="AAA+_ATPase"/>
</dbReference>
<dbReference type="PROSITE" id="PS50893">
    <property type="entry name" value="ABC_TRANSPORTER_2"/>
    <property type="match status" value="1"/>
</dbReference>
<comment type="caution">
    <text evidence="9">The sequence shown here is derived from an EMBL/GenBank/DDBJ whole genome shotgun (WGS) entry which is preliminary data.</text>
</comment>
<evidence type="ECO:0000313" key="10">
    <source>
        <dbReference type="Proteomes" id="UP000319296"/>
    </source>
</evidence>
<dbReference type="SUPFAM" id="SSF52540">
    <property type="entry name" value="P-loop containing nucleoside triphosphate hydrolases"/>
    <property type="match status" value="1"/>
</dbReference>
<protein>
    <submittedName>
        <fullName evidence="9">ABC transporter ATP-binding protein</fullName>
    </submittedName>
</protein>
<dbReference type="Pfam" id="PF08352">
    <property type="entry name" value="oligo_HPY"/>
    <property type="match status" value="1"/>
</dbReference>
<dbReference type="EMBL" id="SGBB01000021">
    <property type="protein sequence ID" value="RZD17812.1"/>
    <property type="molecule type" value="Genomic_DNA"/>
</dbReference>
<dbReference type="Pfam" id="PF00005">
    <property type="entry name" value="ABC_tran"/>
    <property type="match status" value="1"/>
</dbReference>
<dbReference type="InterPro" id="IPR003439">
    <property type="entry name" value="ABC_transporter-like_ATP-bd"/>
</dbReference>
<dbReference type="GO" id="GO:0005524">
    <property type="term" value="F:ATP binding"/>
    <property type="evidence" value="ECO:0007669"/>
    <property type="project" value="UniProtKB-KW"/>
</dbReference>
<evidence type="ECO:0000256" key="4">
    <source>
        <dbReference type="ARBA" id="ARBA00022475"/>
    </source>
</evidence>
<comment type="similarity">
    <text evidence="2">Belongs to the ABC transporter superfamily.</text>
</comment>
<gene>
    <name evidence="9" type="ORF">EVG15_09110</name>
</gene>
<evidence type="ECO:0000256" key="2">
    <source>
        <dbReference type="ARBA" id="ARBA00005417"/>
    </source>
</evidence>
<comment type="subcellular location">
    <subcellularLocation>
        <location evidence="1">Cell membrane</location>
        <topology evidence="1">Peripheral membrane protein</topology>
    </subcellularLocation>
</comment>
<dbReference type="InterPro" id="IPR017871">
    <property type="entry name" value="ABC_transporter-like_CS"/>
</dbReference>
<evidence type="ECO:0000256" key="6">
    <source>
        <dbReference type="ARBA" id="ARBA00022840"/>
    </source>
</evidence>
<dbReference type="CDD" id="cd03257">
    <property type="entry name" value="ABC_NikE_OppD_transporters"/>
    <property type="match status" value="1"/>
</dbReference>